<feature type="coiled-coil region" evidence="1">
    <location>
        <begin position="352"/>
        <end position="386"/>
    </location>
</feature>
<evidence type="ECO:0000313" key="3">
    <source>
        <dbReference type="Proteomes" id="UP000321222"/>
    </source>
</evidence>
<evidence type="ECO:0000313" key="2">
    <source>
        <dbReference type="EMBL" id="QEE49111.1"/>
    </source>
</evidence>
<name>A0A5B9FSL4_9FLAO</name>
<sequence length="611" mass="69747">MTYGFYISLLSITGDSLEPAILSFTSGFNLISGGSDTGKSFAFSCLDYMLGKIEAPDGIPESVGYNNIYLEIKTYSGKTFTLLRNINGGDFVVKESSYKDFFSSKATIKNYSVHSQSNTSISDFFLSLSGIDPDIQIKSTQQNKKKRFTFTTLRNLTFIDETTITIKTSPIYGNQGYLDYTYYKNSLSFLLTGKNANDLINFEDAKNKKSWNNGRLDFVNSQIIHFNDNLQNLISEKLSLKTAKEEPIDTLFDRLEKLNTTLQNYVSERTDILNKVEEKNSLVIYKTELLKRLSLLLEHYLSDQYRLDFILNGDQLLNQLNSVDCPICDSTLGEEKANYLSHNMGNSIKVEKEKISLKIKDLETTIVDNQEELGSLSTELDHLKAKSEKVDRLIKEILTPSLDNLKASIETFNRLEKLNAQIEIYSNELNYYNKEQTGLQDTSENPLSSSTTNDGFGIKELTKIIEKILRKWDYQDNTHIDFNSDHKVYDIVIGGKPRGSYGKGMRSISYTAFILSILKYCLKESRPFSNLLVFDSPLTTYHRGGELINKKDEEISQDIQNSFFKDFSKLGNDCQVIMFDNKTPNIKLIEKINFIYFTKDKNKGRYGLFPT</sequence>
<dbReference type="AlphaFoldDB" id="A0A5B9FSL4"/>
<protein>
    <submittedName>
        <fullName evidence="2">Uncharacterized protein</fullName>
    </submittedName>
</protein>
<evidence type="ECO:0000256" key="1">
    <source>
        <dbReference type="SAM" id="Coils"/>
    </source>
</evidence>
<dbReference type="Proteomes" id="UP000321222">
    <property type="component" value="Chromosome"/>
</dbReference>
<dbReference type="RefSeq" id="WP_147582666.1">
    <property type="nucleotide sequence ID" value="NZ_CP042831.1"/>
</dbReference>
<proteinExistence type="predicted"/>
<dbReference type="KEGG" id="fak:FUA48_05805"/>
<dbReference type="EMBL" id="CP042831">
    <property type="protein sequence ID" value="QEE49111.1"/>
    <property type="molecule type" value="Genomic_DNA"/>
</dbReference>
<keyword evidence="3" id="KW-1185">Reference proteome</keyword>
<reference evidence="2 3" key="1">
    <citation type="submission" date="2019-08" db="EMBL/GenBank/DDBJ databases">
        <title>Flavobacterium alkalisoli sp. nov., isolated from rhizosphere soil of Suaeda salsa.</title>
        <authorList>
            <person name="Sun J.-Q."/>
            <person name="Xu L."/>
        </authorList>
    </citation>
    <scope>NUCLEOTIDE SEQUENCE [LARGE SCALE GENOMIC DNA]</scope>
    <source>
        <strain evidence="2 3">XS-5</strain>
    </source>
</reference>
<keyword evidence="1" id="KW-0175">Coiled coil</keyword>
<accession>A0A5B9FSL4</accession>
<organism evidence="2 3">
    <name type="scientific">Flavobacterium alkalisoli</name>
    <dbReference type="NCBI Taxonomy" id="2602769"/>
    <lineage>
        <taxon>Bacteria</taxon>
        <taxon>Pseudomonadati</taxon>
        <taxon>Bacteroidota</taxon>
        <taxon>Flavobacteriia</taxon>
        <taxon>Flavobacteriales</taxon>
        <taxon>Flavobacteriaceae</taxon>
        <taxon>Flavobacterium</taxon>
    </lineage>
</organism>
<gene>
    <name evidence="2" type="ORF">FUA48_05805</name>
</gene>
<dbReference type="OrthoDB" id="103556at2"/>